<evidence type="ECO:0000256" key="2">
    <source>
        <dbReference type="ARBA" id="ARBA00022741"/>
    </source>
</evidence>
<keyword evidence="3" id="KW-0067">ATP-binding</keyword>
<name>X1PRW1_9ZZZZ</name>
<reference evidence="5" key="1">
    <citation type="journal article" date="2014" name="Front. Microbiol.">
        <title>High frequency of phylogenetically diverse reductive dehalogenase-homologous genes in deep subseafloor sedimentary metagenomes.</title>
        <authorList>
            <person name="Kawai M."/>
            <person name="Futagami T."/>
            <person name="Toyoda A."/>
            <person name="Takaki Y."/>
            <person name="Nishi S."/>
            <person name="Hori S."/>
            <person name="Arai W."/>
            <person name="Tsubouchi T."/>
            <person name="Morono Y."/>
            <person name="Uchiyama I."/>
            <person name="Ito T."/>
            <person name="Fujiyama A."/>
            <person name="Inagaki F."/>
            <person name="Takami H."/>
        </authorList>
    </citation>
    <scope>NUCLEOTIDE SEQUENCE</scope>
    <source>
        <strain evidence="5">Expedition CK06-06</strain>
    </source>
</reference>
<feature type="non-terminal residue" evidence="5">
    <location>
        <position position="1"/>
    </location>
</feature>
<dbReference type="PANTHER" id="PTHR43334">
    <property type="entry name" value="ACETATE--COA LIGASE [ADP-FORMING]"/>
    <property type="match status" value="1"/>
</dbReference>
<dbReference type="Gene3D" id="3.40.50.720">
    <property type="entry name" value="NAD(P)-binding Rossmann-like Domain"/>
    <property type="match status" value="1"/>
</dbReference>
<gene>
    <name evidence="5" type="ORF">S06H3_55654</name>
</gene>
<evidence type="ECO:0000313" key="5">
    <source>
        <dbReference type="EMBL" id="GAI58553.1"/>
    </source>
</evidence>
<feature type="domain" description="Succinyl-CoA synthetase-like flavodoxin" evidence="4">
    <location>
        <begin position="70"/>
        <end position="207"/>
    </location>
</feature>
<sequence>VKECCEKKAGGIIIISSGFAESGKKGKVLQDEIIKMVKKARVPLVGPNCLGIVRPSIKLNASFAPASPQKGEIAFLSQSGALIDSVIDRNLIENYGFSNLISYGNEADLEISDFLEWLKKDKETKVIALYIEGVKNGRRFMKIAKEVSRLKPILALKAGKTKRGAEAVTTHTASLAGIYETYSAVFKQTGIIETGTIEELFDVSKTLSWQPRCKNGLGIVTNGGGCGVLMADYCQ</sequence>
<dbReference type="EMBL" id="BARV01035698">
    <property type="protein sequence ID" value="GAI58553.1"/>
    <property type="molecule type" value="Genomic_DNA"/>
</dbReference>
<accession>X1PRW1</accession>
<feature type="non-terminal residue" evidence="5">
    <location>
        <position position="235"/>
    </location>
</feature>
<dbReference type="SUPFAM" id="SSF52210">
    <property type="entry name" value="Succinyl-CoA synthetase domains"/>
    <property type="match status" value="1"/>
</dbReference>
<dbReference type="GO" id="GO:0016874">
    <property type="term" value="F:ligase activity"/>
    <property type="evidence" value="ECO:0007669"/>
    <property type="project" value="UniProtKB-KW"/>
</dbReference>
<proteinExistence type="predicted"/>
<protein>
    <recommendedName>
        <fullName evidence="4">Succinyl-CoA synthetase-like flavodoxin domain-containing protein</fullName>
    </recommendedName>
</protein>
<keyword evidence="2" id="KW-0547">Nucleotide-binding</keyword>
<comment type="caution">
    <text evidence="5">The sequence shown here is derived from an EMBL/GenBank/DDBJ whole genome shotgun (WGS) entry which is preliminary data.</text>
</comment>
<dbReference type="Pfam" id="PF13607">
    <property type="entry name" value="Succ_CoA_lig"/>
    <property type="match status" value="1"/>
</dbReference>
<evidence type="ECO:0000259" key="4">
    <source>
        <dbReference type="Pfam" id="PF13607"/>
    </source>
</evidence>
<dbReference type="SUPFAM" id="SSF51735">
    <property type="entry name" value="NAD(P)-binding Rossmann-fold domains"/>
    <property type="match status" value="1"/>
</dbReference>
<dbReference type="AlphaFoldDB" id="X1PRW1"/>
<dbReference type="Gene3D" id="3.40.50.261">
    <property type="entry name" value="Succinyl-CoA synthetase domains"/>
    <property type="match status" value="1"/>
</dbReference>
<evidence type="ECO:0000256" key="1">
    <source>
        <dbReference type="ARBA" id="ARBA00022598"/>
    </source>
</evidence>
<dbReference type="GO" id="GO:0005524">
    <property type="term" value="F:ATP binding"/>
    <property type="evidence" value="ECO:0007669"/>
    <property type="project" value="UniProtKB-KW"/>
</dbReference>
<dbReference type="InterPro" id="IPR016102">
    <property type="entry name" value="Succinyl-CoA_synth-like"/>
</dbReference>
<evidence type="ECO:0000256" key="3">
    <source>
        <dbReference type="ARBA" id="ARBA00022840"/>
    </source>
</evidence>
<organism evidence="5">
    <name type="scientific">marine sediment metagenome</name>
    <dbReference type="NCBI Taxonomy" id="412755"/>
    <lineage>
        <taxon>unclassified sequences</taxon>
        <taxon>metagenomes</taxon>
        <taxon>ecological metagenomes</taxon>
    </lineage>
</organism>
<dbReference type="PANTHER" id="PTHR43334:SF2">
    <property type="entry name" value="ACETATE--COA LIGASE [ADP-FORMING]"/>
    <property type="match status" value="1"/>
</dbReference>
<dbReference type="InterPro" id="IPR036291">
    <property type="entry name" value="NAD(P)-bd_dom_sf"/>
</dbReference>
<dbReference type="InterPro" id="IPR051538">
    <property type="entry name" value="Acyl-CoA_Synth/Transferase"/>
</dbReference>
<keyword evidence="1" id="KW-0436">Ligase</keyword>
<dbReference type="InterPro" id="IPR032875">
    <property type="entry name" value="Succ_CoA_lig_flav_dom"/>
</dbReference>